<proteinExistence type="predicted"/>
<name>A0ABU0C4G3_9HYPH</name>
<dbReference type="RefSeq" id="WP_307237172.1">
    <property type="nucleotide sequence ID" value="NZ_JAUSVF010000006.1"/>
</dbReference>
<dbReference type="Proteomes" id="UP001230207">
    <property type="component" value="Unassembled WGS sequence"/>
</dbReference>
<reference evidence="1 2" key="1">
    <citation type="submission" date="2023-07" db="EMBL/GenBank/DDBJ databases">
        <title>Genomic Encyclopedia of Type Strains, Phase IV (KMG-IV): sequencing the most valuable type-strain genomes for metagenomic binning, comparative biology and taxonomic classification.</title>
        <authorList>
            <person name="Goeker M."/>
        </authorList>
    </citation>
    <scope>NUCLEOTIDE SEQUENCE [LARGE SCALE GENOMIC DNA]</scope>
    <source>
        <strain evidence="1 2">DSM 1112</strain>
    </source>
</reference>
<comment type="caution">
    <text evidence="1">The sequence shown here is derived from an EMBL/GenBank/DDBJ whole genome shotgun (WGS) entry which is preliminary data.</text>
</comment>
<organism evidence="1 2">
    <name type="scientific">Pararhizobium capsulatum DSM 1112</name>
    <dbReference type="NCBI Taxonomy" id="1121113"/>
    <lineage>
        <taxon>Bacteria</taxon>
        <taxon>Pseudomonadati</taxon>
        <taxon>Pseudomonadota</taxon>
        <taxon>Alphaproteobacteria</taxon>
        <taxon>Hyphomicrobiales</taxon>
        <taxon>Rhizobiaceae</taxon>
        <taxon>Rhizobium/Agrobacterium group</taxon>
        <taxon>Pararhizobium</taxon>
    </lineage>
</organism>
<gene>
    <name evidence="1" type="ORF">QO002_006184</name>
</gene>
<accession>A0ABU0C4G3</accession>
<sequence length="125" mass="14435">MRQQGQQHPTPGSAAAMKFRTRINPAIEARIPKMADIEEHGQFVVVTCGLCRKSHRYYPRDIQALLGNVPFLNIEQYFHCVTCDEGLYMKAKLETPSAKERNGLVVRRLVEVKTVRRPVWRDEKL</sequence>
<protein>
    <submittedName>
        <fullName evidence="1">Nucleic-acid-binding Zn-ribbon protein</fullName>
    </submittedName>
</protein>
<keyword evidence="2" id="KW-1185">Reference proteome</keyword>
<evidence type="ECO:0000313" key="1">
    <source>
        <dbReference type="EMBL" id="MDQ0323977.1"/>
    </source>
</evidence>
<dbReference type="EMBL" id="JAUSVF010000006">
    <property type="protein sequence ID" value="MDQ0323977.1"/>
    <property type="molecule type" value="Genomic_DNA"/>
</dbReference>
<evidence type="ECO:0000313" key="2">
    <source>
        <dbReference type="Proteomes" id="UP001230207"/>
    </source>
</evidence>